<keyword evidence="5" id="KW-0472">Membrane</keyword>
<comment type="subcellular location">
    <subcellularLocation>
        <location evidence="1">Cell outer membrane</location>
        <topology evidence="1">Multi-pass membrane protein</topology>
    </subcellularLocation>
</comment>
<evidence type="ECO:0000259" key="9">
    <source>
        <dbReference type="Pfam" id="PF04575"/>
    </source>
</evidence>
<evidence type="ECO:0000259" key="10">
    <source>
        <dbReference type="Pfam" id="PF24575"/>
    </source>
</evidence>
<feature type="signal peptide" evidence="8">
    <location>
        <begin position="1"/>
        <end position="23"/>
    </location>
</feature>
<organism evidence="11 12">
    <name type="scientific">Sphingomonas paucimobilis NBRC 13935</name>
    <dbReference type="NCBI Taxonomy" id="1219050"/>
    <lineage>
        <taxon>Bacteria</taxon>
        <taxon>Pseudomonadati</taxon>
        <taxon>Pseudomonadota</taxon>
        <taxon>Alphaproteobacteria</taxon>
        <taxon>Sphingomonadales</taxon>
        <taxon>Sphingomonadaceae</taxon>
        <taxon>Sphingomonas</taxon>
    </lineage>
</organism>
<evidence type="ECO:0000256" key="1">
    <source>
        <dbReference type="ARBA" id="ARBA00004571"/>
    </source>
</evidence>
<evidence type="ECO:0000256" key="6">
    <source>
        <dbReference type="ARBA" id="ARBA00023237"/>
    </source>
</evidence>
<gene>
    <name evidence="11" type="ORF">SP6_30_02400</name>
</gene>
<dbReference type="GO" id="GO:0009279">
    <property type="term" value="C:cell outer membrane"/>
    <property type="evidence" value="ECO:0007669"/>
    <property type="project" value="UniProtKB-SubCell"/>
</dbReference>
<dbReference type="InterPro" id="IPR007655">
    <property type="entry name" value="Slam_C"/>
</dbReference>
<dbReference type="GeneID" id="78528737"/>
<dbReference type="Pfam" id="PF24575">
    <property type="entry name" value="TPR_Slam"/>
    <property type="match status" value="1"/>
</dbReference>
<keyword evidence="3" id="KW-0812">Transmembrane</keyword>
<evidence type="ECO:0000256" key="2">
    <source>
        <dbReference type="ARBA" id="ARBA00022452"/>
    </source>
</evidence>
<dbReference type="InterPro" id="IPR057556">
    <property type="entry name" value="TPR_Slam"/>
</dbReference>
<evidence type="ECO:0000256" key="8">
    <source>
        <dbReference type="SAM" id="SignalP"/>
    </source>
</evidence>
<dbReference type="EMBL" id="BBJS01000030">
    <property type="protein sequence ID" value="GAN14099.1"/>
    <property type="molecule type" value="Genomic_DNA"/>
</dbReference>
<keyword evidence="12" id="KW-1185">Reference proteome</keyword>
<feature type="domain" description="Surface lipoprotein assembly modifier N-terminal TPR repeats region" evidence="10">
    <location>
        <begin position="75"/>
        <end position="165"/>
    </location>
</feature>
<dbReference type="PROSITE" id="PS51257">
    <property type="entry name" value="PROKAR_LIPOPROTEIN"/>
    <property type="match status" value="1"/>
</dbReference>
<dbReference type="Proteomes" id="UP000032025">
    <property type="component" value="Unassembled WGS sequence"/>
</dbReference>
<comment type="caution">
    <text evidence="11">The sequence shown here is derived from an EMBL/GenBank/DDBJ whole genome shotgun (WGS) entry which is preliminary data.</text>
</comment>
<keyword evidence="4 8" id="KW-0732">Signal</keyword>
<evidence type="ECO:0000313" key="12">
    <source>
        <dbReference type="Proteomes" id="UP000032025"/>
    </source>
</evidence>
<dbReference type="InterPro" id="IPR011990">
    <property type="entry name" value="TPR-like_helical_dom_sf"/>
</dbReference>
<keyword evidence="6" id="KW-0998">Cell outer membrane</keyword>
<dbReference type="SUPFAM" id="SSF48452">
    <property type="entry name" value="TPR-like"/>
    <property type="match status" value="1"/>
</dbReference>
<evidence type="ECO:0000256" key="4">
    <source>
        <dbReference type="ARBA" id="ARBA00022729"/>
    </source>
</evidence>
<name>A0A0C9N3A3_SPHPI</name>
<evidence type="ECO:0000256" key="3">
    <source>
        <dbReference type="ARBA" id="ARBA00022692"/>
    </source>
</evidence>
<sequence>MRYFALSSILALIACPLAMPAFAQSARSEDNRLRLDPGIDRRTTPQEREAIEAATPSDSITIDGEVYRVDDTLDDLGRAIYLSVSRKAWVDVRRFLPRYVALSGHDPMLVAWARGGLARSEGRLGEAERHYRALLAIQPDFLPGRLELGRLLFENRKDREARRLFRAIRDELARQDDRAAGVRRNVDAFLTALDRRDQWQGMIAIGPGYSSNLNQSSASQTCLLTGEDGTCLIDRTLPSAIASVGINIEGNLSRRIALKGQGGLLARAFVYGDLWPGHGDFDQATLSAQIGYDHQTARRSLTLSPTIDLASLGDKLLYAAPGLRAEAMVTPSPDTALRIEVTRRIFDYHRGFDDLDGALTEANLTGWLSLPRGWSLFAGLDAGDKQADARPNAYRHIGARLGMVHGFADWAELTLIASARQRDYRAYSELLEAVRHDRETNLTAVLRLPKLRFAGLTPNILFQHNRVTSNVDWLYSFHRTAASFRLEHAL</sequence>
<feature type="chain" id="PRO_5002200220" evidence="8">
    <location>
        <begin position="24"/>
        <end position="490"/>
    </location>
</feature>
<comment type="similarity">
    <text evidence="7">Belongs to the Slam family.</text>
</comment>
<dbReference type="Gene3D" id="1.25.40.10">
    <property type="entry name" value="Tetratricopeptide repeat domain"/>
    <property type="match status" value="1"/>
</dbReference>
<dbReference type="AlphaFoldDB" id="A0A0C9N3A3"/>
<evidence type="ECO:0000313" key="11">
    <source>
        <dbReference type="EMBL" id="GAN14099.1"/>
    </source>
</evidence>
<reference evidence="11 12" key="1">
    <citation type="submission" date="2014-08" db="EMBL/GenBank/DDBJ databases">
        <title>Whole genome shotgun sequence of Sphingomonas paucimobilis NBRC 13935.</title>
        <authorList>
            <person name="Hosoyama A."/>
            <person name="Hashimoto M."/>
            <person name="Hosoyama Y."/>
            <person name="Noguchi M."/>
            <person name="Uohara A."/>
            <person name="Ohji S."/>
            <person name="Katano-Makiyama Y."/>
            <person name="Ichikawa N."/>
            <person name="Kimura A."/>
            <person name="Yamazoe A."/>
            <person name="Fujita N."/>
        </authorList>
    </citation>
    <scope>NUCLEOTIDE SEQUENCE [LARGE SCALE GENOMIC DNA]</scope>
    <source>
        <strain evidence="11 12">NBRC 13935</strain>
    </source>
</reference>
<dbReference type="Pfam" id="PF04575">
    <property type="entry name" value="SlipAM"/>
    <property type="match status" value="1"/>
</dbReference>
<protein>
    <submittedName>
        <fullName evidence="11">DNA, contig: SP630</fullName>
    </submittedName>
</protein>
<proteinExistence type="inferred from homology"/>
<dbReference type="RefSeq" id="WP_007404878.1">
    <property type="nucleotide sequence ID" value="NZ_BBJS01000030.1"/>
</dbReference>
<evidence type="ECO:0000256" key="5">
    <source>
        <dbReference type="ARBA" id="ARBA00023136"/>
    </source>
</evidence>
<accession>A0A0C9N3A3</accession>
<keyword evidence="2" id="KW-1134">Transmembrane beta strand</keyword>
<feature type="domain" description="Surface lipoprotein assembly modifier C-terminal" evidence="9">
    <location>
        <begin position="199"/>
        <end position="483"/>
    </location>
</feature>
<evidence type="ECO:0000256" key="7">
    <source>
        <dbReference type="ARBA" id="ARBA00023609"/>
    </source>
</evidence>